<evidence type="ECO:0000313" key="9">
    <source>
        <dbReference type="Proteomes" id="UP000499080"/>
    </source>
</evidence>
<dbReference type="Gene3D" id="3.30.70.270">
    <property type="match status" value="2"/>
</dbReference>
<evidence type="ECO:0000256" key="1">
    <source>
        <dbReference type="ARBA" id="ARBA00022679"/>
    </source>
</evidence>
<evidence type="ECO:0000256" key="3">
    <source>
        <dbReference type="ARBA" id="ARBA00022722"/>
    </source>
</evidence>
<dbReference type="OrthoDB" id="6418967at2759"/>
<dbReference type="InterPro" id="IPR043128">
    <property type="entry name" value="Rev_trsase/Diguanyl_cyclase"/>
</dbReference>
<keyword evidence="1" id="KW-0808">Transferase</keyword>
<keyword evidence="4" id="KW-0255">Endonuclease</keyword>
<dbReference type="GO" id="GO:0004519">
    <property type="term" value="F:endonuclease activity"/>
    <property type="evidence" value="ECO:0007669"/>
    <property type="project" value="UniProtKB-KW"/>
</dbReference>
<sequence>MQIPNNLNNFKEKVPIILSEINIDSSIENERKQELVQLLNEYRDCFALNISELGSTNLTKMDIKEVEGSKPVCMKPYKTNAPERAAIKEIVGEWRENGIVSDTRSPYASPVLLVKKKTGENRLVIDYRRLNSQTIKDKFPLPKIDDLLEQLHDCSFFTTLDLAHGYLQIPLTENAKQKTAFITSDETGQFEGMIFGLTNAPAEFQRLMYLALGPLCNLGVLCYLDDILIPAKTWEEMIEKLIEVFERLRSANLTLKLPKCKCGKQEVEYLGFIINKNGIKPRSRKVEAISKFPQPKSIHDVRRFLGLTSFFRRFIPNYAIKARYLTQLTKKNEIFKWEKVQEESFETLKRELTIQPILALYNPEAKTEVHTDACADGIAGMLLQLGSDDKWHLVYCVSKKTTERENKYHSSKLELMAIVWTLERLRQFLLGISFTVVTDCQALIYMNAKKSSNPQIARWSLLIQEFDFEIRHRPGVRMSHIDTINRAPVLNSSDTLDSLIENKLEVCLTLSVEDQVLMMQHADDTLKELILILEKDNENRTKEENQKVQNYVLKGNRLFRVINEGARERLLFVIPKGNKYKKRKKYEEKYSCEVS</sequence>
<reference evidence="8 9" key="1">
    <citation type="journal article" date="2019" name="Sci. Rep.">
        <title>Orb-weaving spider Araneus ventricosus genome elucidates the spidroin gene catalogue.</title>
        <authorList>
            <person name="Kono N."/>
            <person name="Nakamura H."/>
            <person name="Ohtoshi R."/>
            <person name="Moran D.A.P."/>
            <person name="Shinohara A."/>
            <person name="Yoshida Y."/>
            <person name="Fujiwara M."/>
            <person name="Mori M."/>
            <person name="Tomita M."/>
            <person name="Arakawa K."/>
        </authorList>
    </citation>
    <scope>NUCLEOTIDE SEQUENCE [LARGE SCALE GENOMIC DNA]</scope>
</reference>
<dbReference type="GO" id="GO:0016787">
    <property type="term" value="F:hydrolase activity"/>
    <property type="evidence" value="ECO:0007669"/>
    <property type="project" value="UniProtKB-KW"/>
</dbReference>
<evidence type="ECO:0000256" key="4">
    <source>
        <dbReference type="ARBA" id="ARBA00022759"/>
    </source>
</evidence>
<dbReference type="InterPro" id="IPR043502">
    <property type="entry name" value="DNA/RNA_pol_sf"/>
</dbReference>
<evidence type="ECO:0000256" key="5">
    <source>
        <dbReference type="ARBA" id="ARBA00022801"/>
    </source>
</evidence>
<keyword evidence="9" id="KW-1185">Reference proteome</keyword>
<evidence type="ECO:0000256" key="6">
    <source>
        <dbReference type="ARBA" id="ARBA00022918"/>
    </source>
</evidence>
<keyword evidence="5" id="KW-0378">Hydrolase</keyword>
<protein>
    <submittedName>
        <fullName evidence="8">Retrovirus-related Pol polyprotein from transposon 17.6</fullName>
    </submittedName>
</protein>
<feature type="domain" description="Reverse transcriptase" evidence="7">
    <location>
        <begin position="95"/>
        <end position="274"/>
    </location>
</feature>
<dbReference type="SUPFAM" id="SSF56672">
    <property type="entry name" value="DNA/RNA polymerases"/>
    <property type="match status" value="1"/>
</dbReference>
<dbReference type="PROSITE" id="PS50878">
    <property type="entry name" value="RT_POL"/>
    <property type="match status" value="1"/>
</dbReference>
<keyword evidence="6" id="KW-0695">RNA-directed DNA polymerase</keyword>
<dbReference type="GO" id="GO:0003964">
    <property type="term" value="F:RNA-directed DNA polymerase activity"/>
    <property type="evidence" value="ECO:0007669"/>
    <property type="project" value="UniProtKB-KW"/>
</dbReference>
<dbReference type="Pfam" id="PF17917">
    <property type="entry name" value="RT_RNaseH"/>
    <property type="match status" value="1"/>
</dbReference>
<gene>
    <name evidence="8" type="primary">pol_248</name>
    <name evidence="8" type="ORF">AVEN_177963_1</name>
</gene>
<evidence type="ECO:0000313" key="8">
    <source>
        <dbReference type="EMBL" id="GBM92534.1"/>
    </source>
</evidence>
<dbReference type="CDD" id="cd09274">
    <property type="entry name" value="RNase_HI_RT_Ty3"/>
    <property type="match status" value="1"/>
</dbReference>
<name>A0A4Y2JRE6_ARAVE</name>
<keyword evidence="2" id="KW-0548">Nucleotidyltransferase</keyword>
<evidence type="ECO:0000256" key="2">
    <source>
        <dbReference type="ARBA" id="ARBA00022695"/>
    </source>
</evidence>
<dbReference type="EMBL" id="BGPR01003797">
    <property type="protein sequence ID" value="GBM92534.1"/>
    <property type="molecule type" value="Genomic_DNA"/>
</dbReference>
<proteinExistence type="predicted"/>
<comment type="caution">
    <text evidence="8">The sequence shown here is derived from an EMBL/GenBank/DDBJ whole genome shotgun (WGS) entry which is preliminary data.</text>
</comment>
<dbReference type="InterPro" id="IPR000477">
    <property type="entry name" value="RT_dom"/>
</dbReference>
<accession>A0A4Y2JRE6</accession>
<dbReference type="Gene3D" id="3.10.10.10">
    <property type="entry name" value="HIV Type 1 Reverse Transcriptase, subunit A, domain 1"/>
    <property type="match status" value="1"/>
</dbReference>
<dbReference type="Proteomes" id="UP000499080">
    <property type="component" value="Unassembled WGS sequence"/>
</dbReference>
<dbReference type="AlphaFoldDB" id="A0A4Y2JRE6"/>
<dbReference type="CDD" id="cd01647">
    <property type="entry name" value="RT_LTR"/>
    <property type="match status" value="1"/>
</dbReference>
<evidence type="ECO:0000259" key="7">
    <source>
        <dbReference type="PROSITE" id="PS50878"/>
    </source>
</evidence>
<dbReference type="Pfam" id="PF00078">
    <property type="entry name" value="RVT_1"/>
    <property type="match status" value="1"/>
</dbReference>
<dbReference type="FunFam" id="3.30.70.270:FF:000023">
    <property type="entry name" value="Pol"/>
    <property type="match status" value="1"/>
</dbReference>
<dbReference type="InterPro" id="IPR050951">
    <property type="entry name" value="Retrovirus_Pol_polyprotein"/>
</dbReference>
<dbReference type="PANTHER" id="PTHR37984">
    <property type="entry name" value="PROTEIN CBG26694"/>
    <property type="match status" value="1"/>
</dbReference>
<dbReference type="InterPro" id="IPR041373">
    <property type="entry name" value="RT_RNaseH"/>
</dbReference>
<organism evidence="8 9">
    <name type="scientific">Araneus ventricosus</name>
    <name type="common">Orbweaver spider</name>
    <name type="synonym">Epeira ventricosa</name>
    <dbReference type="NCBI Taxonomy" id="182803"/>
    <lineage>
        <taxon>Eukaryota</taxon>
        <taxon>Metazoa</taxon>
        <taxon>Ecdysozoa</taxon>
        <taxon>Arthropoda</taxon>
        <taxon>Chelicerata</taxon>
        <taxon>Arachnida</taxon>
        <taxon>Araneae</taxon>
        <taxon>Araneomorphae</taxon>
        <taxon>Entelegynae</taxon>
        <taxon>Araneoidea</taxon>
        <taxon>Araneidae</taxon>
        <taxon>Araneus</taxon>
    </lineage>
</organism>
<dbReference type="PANTHER" id="PTHR37984:SF5">
    <property type="entry name" value="PROTEIN NYNRIN-LIKE"/>
    <property type="match status" value="1"/>
</dbReference>
<keyword evidence="3" id="KW-0540">Nuclease</keyword>